<protein>
    <recommendedName>
        <fullName evidence="7">PPE family protein</fullName>
    </recommendedName>
</protein>
<dbReference type="Gene3D" id="1.20.1260.20">
    <property type="entry name" value="PPE superfamily"/>
    <property type="match status" value="1"/>
</dbReference>
<dbReference type="Pfam" id="PF00823">
    <property type="entry name" value="PPE"/>
    <property type="match status" value="1"/>
</dbReference>
<organism evidence="5 6">
    <name type="scientific">Mycobacterium szulgai</name>
    <dbReference type="NCBI Taxonomy" id="1787"/>
    <lineage>
        <taxon>Bacteria</taxon>
        <taxon>Bacillati</taxon>
        <taxon>Actinomycetota</taxon>
        <taxon>Actinomycetes</taxon>
        <taxon>Mycobacteriales</taxon>
        <taxon>Mycobacteriaceae</taxon>
        <taxon>Mycobacterium</taxon>
    </lineage>
</organism>
<dbReference type="Proteomes" id="UP000193317">
    <property type="component" value="Unassembled WGS sequence"/>
</dbReference>
<proteinExistence type="inferred from homology"/>
<reference evidence="5 6" key="1">
    <citation type="submission" date="2016-01" db="EMBL/GenBank/DDBJ databases">
        <title>The new phylogeny of the genus Mycobacterium.</title>
        <authorList>
            <person name="Tarcisio F."/>
            <person name="Conor M."/>
            <person name="Antonella G."/>
            <person name="Elisabetta G."/>
            <person name="Giulia F.S."/>
            <person name="Sara T."/>
            <person name="Anna F."/>
            <person name="Clotilde B."/>
            <person name="Roberto B."/>
            <person name="Veronica D.S."/>
            <person name="Fabio R."/>
            <person name="Monica P."/>
            <person name="Olivier J."/>
            <person name="Enrico T."/>
            <person name="Nicola S."/>
        </authorList>
    </citation>
    <scope>NUCLEOTIDE SEQUENCE [LARGE SCALE GENOMIC DNA]</scope>
    <source>
        <strain evidence="5 6">DSM 44166</strain>
    </source>
</reference>
<dbReference type="InterPro" id="IPR038332">
    <property type="entry name" value="PPE_sf"/>
</dbReference>
<evidence type="ECO:0000256" key="1">
    <source>
        <dbReference type="ARBA" id="ARBA00010652"/>
    </source>
</evidence>
<keyword evidence="6" id="KW-1185">Reference proteome</keyword>
<sequence length="466" mass="46311">MDFGSYPPEVNSARMYSGAGSGPLSAAAEAWAALAAGLHSAANSYQSVVSTLTAGPWLGPSSASMSAAAASYAVWLRVTAAQAEETSAAAKAAAAAYQTAFSATVPPPMVAANRSQLMTLVATNVFGINTQAIAATDAQYGEMWAQDAAAMHGYAASSAAATALTPFNPPPPTTNPSGLANQATAGQATIAESTVQRAFTAVPSALQSAAAPAAAVDDPLFLLSLLADLSAITFGVSAGIATLGVGVPAGVLGVVNLPVAVYSTLVGLHSDEILSFLDGVEPYPGSELAPVKPLPASLLNLPAGTVPPSRVSAGLGEANTIGALSVPPTWTVATPSVRPVSFTLPALSETAVQAAAGPAEASSDSMLGQMALAGLAGRAMAGTVGAGRGRGGGKAADKAHAPARARTAATAGDIAPPGENGEAPSDKPRAVVTGVAAELREFSKLRDEGILTDEEYTEQKNRLLGR</sequence>
<gene>
    <name evidence="5" type="ORF">AWC27_04675</name>
</gene>
<dbReference type="GO" id="GO:0052572">
    <property type="term" value="P:response to host immune response"/>
    <property type="evidence" value="ECO:0007669"/>
    <property type="project" value="TreeGrafter"/>
</dbReference>
<feature type="domain" description="PPE" evidence="3">
    <location>
        <begin position="2"/>
        <end position="165"/>
    </location>
</feature>
<comment type="similarity">
    <text evidence="1">Belongs to the mycobacterial PPE family.</text>
</comment>
<comment type="caution">
    <text evidence="5">The sequence shown here is derived from an EMBL/GenBank/DDBJ whole genome shotgun (WGS) entry which is preliminary data.</text>
</comment>
<dbReference type="PANTHER" id="PTHR46766">
    <property type="entry name" value="GLUTAMINE-RICH PROTEIN 2"/>
    <property type="match status" value="1"/>
</dbReference>
<dbReference type="EMBL" id="LQPW01000125">
    <property type="protein sequence ID" value="ORW97907.1"/>
    <property type="molecule type" value="Genomic_DNA"/>
</dbReference>
<evidence type="ECO:0000313" key="6">
    <source>
        <dbReference type="Proteomes" id="UP000193317"/>
    </source>
</evidence>
<name>A0A1X2EC05_MYCSZ</name>
<dbReference type="RefSeq" id="WP_085671686.1">
    <property type="nucleotide sequence ID" value="NZ_LQPW01000125.1"/>
</dbReference>
<evidence type="ECO:0000313" key="5">
    <source>
        <dbReference type="EMBL" id="ORW97907.1"/>
    </source>
</evidence>
<evidence type="ECO:0000259" key="4">
    <source>
        <dbReference type="Pfam" id="PF12484"/>
    </source>
</evidence>
<dbReference type="AlphaFoldDB" id="A0A1X2EC05"/>
<feature type="region of interest" description="Disordered" evidence="2">
    <location>
        <begin position="386"/>
        <end position="430"/>
    </location>
</feature>
<evidence type="ECO:0000256" key="2">
    <source>
        <dbReference type="SAM" id="MobiDB-lite"/>
    </source>
</evidence>
<dbReference type="SUPFAM" id="SSF140459">
    <property type="entry name" value="PE/PPE dimer-like"/>
    <property type="match status" value="1"/>
</dbReference>
<dbReference type="FunFam" id="1.20.1260.20:FF:000001">
    <property type="entry name" value="PPE family protein PPE41"/>
    <property type="match status" value="1"/>
</dbReference>
<dbReference type="InterPro" id="IPR000030">
    <property type="entry name" value="PPE_dom"/>
</dbReference>
<dbReference type="OrthoDB" id="4760887at2"/>
<feature type="compositionally biased region" description="Low complexity" evidence="2">
    <location>
        <begin position="402"/>
        <end position="412"/>
    </location>
</feature>
<evidence type="ECO:0008006" key="7">
    <source>
        <dbReference type="Google" id="ProtNLM"/>
    </source>
</evidence>
<accession>A0A1X2EC05</accession>
<feature type="domain" description="PPE family C-terminal" evidence="4">
    <location>
        <begin position="312"/>
        <end position="385"/>
    </location>
</feature>
<dbReference type="PANTHER" id="PTHR46766:SF1">
    <property type="entry name" value="GLUTAMINE-RICH PROTEIN 2"/>
    <property type="match status" value="1"/>
</dbReference>
<dbReference type="InterPro" id="IPR022171">
    <property type="entry name" value="PPE_C"/>
</dbReference>
<dbReference type="Pfam" id="PF12484">
    <property type="entry name" value="PPE-SVP"/>
    <property type="match status" value="1"/>
</dbReference>
<evidence type="ECO:0000259" key="3">
    <source>
        <dbReference type="Pfam" id="PF00823"/>
    </source>
</evidence>